<protein>
    <submittedName>
        <fullName evidence="2">Uncharacterized protein</fullName>
    </submittedName>
</protein>
<comment type="caution">
    <text evidence="2">The sequence shown here is derived from an EMBL/GenBank/DDBJ whole genome shotgun (WGS) entry which is preliminary data.</text>
</comment>
<evidence type="ECO:0000256" key="1">
    <source>
        <dbReference type="SAM" id="MobiDB-lite"/>
    </source>
</evidence>
<dbReference type="Proteomes" id="UP000070255">
    <property type="component" value="Unassembled WGS sequence"/>
</dbReference>
<evidence type="ECO:0000313" key="2">
    <source>
        <dbReference type="EMBL" id="KWZ42920.1"/>
    </source>
</evidence>
<proteinExistence type="predicted"/>
<reference evidence="2 3" key="1">
    <citation type="submission" date="2015-11" db="EMBL/GenBank/DDBJ databases">
        <authorList>
            <person name="Sahl J."/>
            <person name="Wagner D."/>
            <person name="Keim P."/>
        </authorList>
    </citation>
    <scope>NUCLEOTIDE SEQUENCE [LARGE SCALE GENOMIC DNA]</scope>
    <source>
        <strain evidence="2 3">BDU18</strain>
    </source>
</reference>
<name>A0ABR5TD75_9BURK</name>
<keyword evidence="3" id="KW-1185">Reference proteome</keyword>
<feature type="compositionally biased region" description="Basic and acidic residues" evidence="1">
    <location>
        <begin position="26"/>
        <end position="37"/>
    </location>
</feature>
<sequence>MPASLAGRGAVPHVGPAAMPRCGRRARGEPDARRHGCGRDAVTRDAALHGICRKPVDRHWAHAVKTATRIRRINIRRINVG</sequence>
<accession>A0ABR5TD75</accession>
<gene>
    <name evidence="2" type="ORF">WS72_08620</name>
</gene>
<feature type="region of interest" description="Disordered" evidence="1">
    <location>
        <begin position="1"/>
        <end position="37"/>
    </location>
</feature>
<organism evidence="2 3">
    <name type="scientific">Burkholderia savannae</name>
    <dbReference type="NCBI Taxonomy" id="1637837"/>
    <lineage>
        <taxon>Bacteria</taxon>
        <taxon>Pseudomonadati</taxon>
        <taxon>Pseudomonadota</taxon>
        <taxon>Betaproteobacteria</taxon>
        <taxon>Burkholderiales</taxon>
        <taxon>Burkholderiaceae</taxon>
        <taxon>Burkholderia</taxon>
        <taxon>pseudomallei group</taxon>
    </lineage>
</organism>
<dbReference type="EMBL" id="LNJQ01000001">
    <property type="protein sequence ID" value="KWZ42920.1"/>
    <property type="molecule type" value="Genomic_DNA"/>
</dbReference>
<evidence type="ECO:0000313" key="3">
    <source>
        <dbReference type="Proteomes" id="UP000070255"/>
    </source>
</evidence>